<dbReference type="KEGG" id="pzu:PHZ_c2179"/>
<reference evidence="7 8" key="1">
    <citation type="journal article" date="2008" name="BMC Genomics">
        <title>Complete genome of Phenylobacterium zucineum - a novel facultative intracellular bacterium isolated from human erythroleukemia cell line K562.</title>
        <authorList>
            <person name="Luo Y."/>
            <person name="Xu X."/>
            <person name="Ding Z."/>
            <person name="Liu Z."/>
            <person name="Zhang B."/>
            <person name="Yan Z."/>
            <person name="Sun J."/>
            <person name="Hu S."/>
            <person name="Hu X."/>
        </authorList>
    </citation>
    <scope>NUCLEOTIDE SEQUENCE [LARGE SCALE GENOMIC DNA]</scope>
    <source>
        <strain evidence="7 8">HLK1</strain>
    </source>
</reference>
<dbReference type="Pfam" id="PF08681">
    <property type="entry name" value="TacA1"/>
    <property type="match status" value="1"/>
</dbReference>
<dbReference type="Gene3D" id="1.20.5.780">
    <property type="entry name" value="Single helix bin"/>
    <property type="match status" value="1"/>
</dbReference>
<accession>B4RER4</accession>
<keyword evidence="1" id="KW-0678">Repressor</keyword>
<sequence length="83" mass="9351">MSISIPAAARRPDLIDRAAETVGKTRSEFMLQTACKEAEAVLPDRRCFTLEDAQFQAFLARLDEARPSDRLVELLNTKAPWET</sequence>
<dbReference type="Proteomes" id="UP000001868">
    <property type="component" value="Chromosome"/>
</dbReference>
<dbReference type="STRING" id="450851.PHZ_c2179"/>
<evidence type="ECO:0008006" key="9">
    <source>
        <dbReference type="Google" id="ProtNLM"/>
    </source>
</evidence>
<keyword evidence="4" id="KW-0238">DNA-binding</keyword>
<evidence type="ECO:0000256" key="2">
    <source>
        <dbReference type="ARBA" id="ARBA00022649"/>
    </source>
</evidence>
<evidence type="ECO:0000313" key="8">
    <source>
        <dbReference type="Proteomes" id="UP000001868"/>
    </source>
</evidence>
<evidence type="ECO:0000256" key="6">
    <source>
        <dbReference type="ARBA" id="ARBA00049988"/>
    </source>
</evidence>
<keyword evidence="3" id="KW-0805">Transcription regulation</keyword>
<dbReference type="GO" id="GO:0003677">
    <property type="term" value="F:DNA binding"/>
    <property type="evidence" value="ECO:0007669"/>
    <property type="project" value="UniProtKB-KW"/>
</dbReference>
<dbReference type="eggNOG" id="COG4453">
    <property type="taxonomic scope" value="Bacteria"/>
</dbReference>
<name>B4RER4_PHEZH</name>
<comment type="similarity">
    <text evidence="6">Belongs to the TacA antitoxin family.</text>
</comment>
<dbReference type="PANTHER" id="PTHR35401">
    <property type="entry name" value="COPG FAMILY HELIX-TURN-HELIX PROTEIN-RELATED-RELATED"/>
    <property type="match status" value="1"/>
</dbReference>
<proteinExistence type="inferred from homology"/>
<keyword evidence="8" id="KW-1185">Reference proteome</keyword>
<dbReference type="PANTHER" id="PTHR35401:SF1">
    <property type="entry name" value="CYTOPLASMIC PROTEIN"/>
    <property type="match status" value="1"/>
</dbReference>
<evidence type="ECO:0000256" key="5">
    <source>
        <dbReference type="ARBA" id="ARBA00023163"/>
    </source>
</evidence>
<dbReference type="InterPro" id="IPR010985">
    <property type="entry name" value="Ribbon_hlx_hlx"/>
</dbReference>
<gene>
    <name evidence="7" type="ordered locus">PHZ_c2179</name>
</gene>
<organism evidence="7 8">
    <name type="scientific">Phenylobacterium zucineum (strain HLK1)</name>
    <dbReference type="NCBI Taxonomy" id="450851"/>
    <lineage>
        <taxon>Bacteria</taxon>
        <taxon>Pseudomonadati</taxon>
        <taxon>Pseudomonadota</taxon>
        <taxon>Alphaproteobacteria</taxon>
        <taxon>Caulobacterales</taxon>
        <taxon>Caulobacteraceae</taxon>
        <taxon>Phenylobacterium</taxon>
    </lineage>
</organism>
<evidence type="ECO:0000256" key="1">
    <source>
        <dbReference type="ARBA" id="ARBA00022491"/>
    </source>
</evidence>
<dbReference type="InterPro" id="IPR014795">
    <property type="entry name" value="TacA_1-like"/>
</dbReference>
<keyword evidence="2" id="KW-1277">Toxin-antitoxin system</keyword>
<dbReference type="SUPFAM" id="SSF47598">
    <property type="entry name" value="Ribbon-helix-helix"/>
    <property type="match status" value="1"/>
</dbReference>
<evidence type="ECO:0000256" key="4">
    <source>
        <dbReference type="ARBA" id="ARBA00023125"/>
    </source>
</evidence>
<evidence type="ECO:0000313" key="7">
    <source>
        <dbReference type="EMBL" id="ACG78590.1"/>
    </source>
</evidence>
<keyword evidence="5" id="KW-0804">Transcription</keyword>
<dbReference type="EMBL" id="CP000747">
    <property type="protein sequence ID" value="ACG78590.1"/>
    <property type="molecule type" value="Genomic_DNA"/>
</dbReference>
<evidence type="ECO:0000256" key="3">
    <source>
        <dbReference type="ARBA" id="ARBA00023015"/>
    </source>
</evidence>
<dbReference type="HOGENOM" id="CLU_152494_1_1_5"/>
<dbReference type="AlphaFoldDB" id="B4RER4"/>
<dbReference type="GO" id="GO:0006355">
    <property type="term" value="P:regulation of DNA-templated transcription"/>
    <property type="evidence" value="ECO:0007669"/>
    <property type="project" value="InterPro"/>
</dbReference>
<protein>
    <recommendedName>
        <fullName evidence="9">DUF1778 domain-containing protein</fullName>
    </recommendedName>
</protein>